<dbReference type="InterPro" id="IPR007110">
    <property type="entry name" value="Ig-like_dom"/>
</dbReference>
<dbReference type="Pfam" id="PF08205">
    <property type="entry name" value="C2-set_2"/>
    <property type="match status" value="1"/>
</dbReference>
<reference evidence="3" key="2">
    <citation type="submission" date="2022-10" db="EMBL/GenBank/DDBJ databases">
        <authorList>
            <consortium name="ENA_rothamsted_submissions"/>
            <consortium name="culmorum"/>
            <person name="King R."/>
        </authorList>
    </citation>
    <scope>NUCLEOTIDE SEQUENCE</scope>
</reference>
<dbReference type="AlphaFoldDB" id="A0A9N9WXE2"/>
<evidence type="ECO:0000259" key="2">
    <source>
        <dbReference type="PROSITE" id="PS50835"/>
    </source>
</evidence>
<organism evidence="3 4">
    <name type="scientific">Phaedon cochleariae</name>
    <name type="common">Mustard beetle</name>
    <dbReference type="NCBI Taxonomy" id="80249"/>
    <lineage>
        <taxon>Eukaryota</taxon>
        <taxon>Metazoa</taxon>
        <taxon>Ecdysozoa</taxon>
        <taxon>Arthropoda</taxon>
        <taxon>Hexapoda</taxon>
        <taxon>Insecta</taxon>
        <taxon>Pterygota</taxon>
        <taxon>Neoptera</taxon>
        <taxon>Endopterygota</taxon>
        <taxon>Coleoptera</taxon>
        <taxon>Polyphaga</taxon>
        <taxon>Cucujiformia</taxon>
        <taxon>Chrysomeloidea</taxon>
        <taxon>Chrysomelidae</taxon>
        <taxon>Chrysomelinae</taxon>
        <taxon>Chrysomelini</taxon>
        <taxon>Phaedon</taxon>
    </lineage>
</organism>
<dbReference type="InterPro" id="IPR013162">
    <property type="entry name" value="CD80_C2-set"/>
</dbReference>
<dbReference type="PROSITE" id="PS50835">
    <property type="entry name" value="IG_LIKE"/>
    <property type="match status" value="1"/>
</dbReference>
<feature type="domain" description="Ig-like" evidence="2">
    <location>
        <begin position="70"/>
        <end position="146"/>
    </location>
</feature>
<keyword evidence="1" id="KW-1015">Disulfide bond</keyword>
<dbReference type="OrthoDB" id="6351205at2759"/>
<dbReference type="SUPFAM" id="SSF48726">
    <property type="entry name" value="Immunoglobulin"/>
    <property type="match status" value="1"/>
</dbReference>
<dbReference type="PANTHER" id="PTHR21261">
    <property type="entry name" value="BEAT PROTEIN"/>
    <property type="match status" value="1"/>
</dbReference>
<gene>
    <name evidence="3" type="ORF">PHAECO_LOCUS333</name>
</gene>
<dbReference type="InterPro" id="IPR013783">
    <property type="entry name" value="Ig-like_fold"/>
</dbReference>
<evidence type="ECO:0000313" key="3">
    <source>
        <dbReference type="EMBL" id="CAG9813264.1"/>
    </source>
</evidence>
<reference evidence="3" key="1">
    <citation type="submission" date="2022-01" db="EMBL/GenBank/DDBJ databases">
        <authorList>
            <person name="King R."/>
        </authorList>
    </citation>
    <scope>NUCLEOTIDE SEQUENCE</scope>
</reference>
<dbReference type="Gene3D" id="2.60.40.10">
    <property type="entry name" value="Immunoglobulins"/>
    <property type="match status" value="1"/>
</dbReference>
<name>A0A9N9WXE2_PHACE</name>
<evidence type="ECO:0000256" key="1">
    <source>
        <dbReference type="ARBA" id="ARBA00023157"/>
    </source>
</evidence>
<dbReference type="Proteomes" id="UP001153737">
    <property type="component" value="Chromosome 1"/>
</dbReference>
<dbReference type="EMBL" id="OU896707">
    <property type="protein sequence ID" value="CAG9813264.1"/>
    <property type="molecule type" value="Genomic_DNA"/>
</dbReference>
<evidence type="ECO:0000313" key="4">
    <source>
        <dbReference type="Proteomes" id="UP001153737"/>
    </source>
</evidence>
<sequence>MHIRVPEAVPRGESVVLGCDYDLESAALYTIKWRREKHNKAVNVLRPHEKLCSTLPDFCLKLRFHTSHVPEDDLVLRIESQKVAPGGRVRANCTTPGSYPGINITWFLNDEEVRKIINGYLYTESGEPEEQTMKLKRTNSQKNSSLGWLMDNFHSLIGLEGNT</sequence>
<dbReference type="InterPro" id="IPR036179">
    <property type="entry name" value="Ig-like_dom_sf"/>
</dbReference>
<accession>A0A9N9WXE2</accession>
<keyword evidence="4" id="KW-1185">Reference proteome</keyword>
<dbReference type="PANTHER" id="PTHR21261:SF17">
    <property type="entry name" value="BEAT VI"/>
    <property type="match status" value="1"/>
</dbReference>
<proteinExistence type="predicted"/>
<protein>
    <recommendedName>
        <fullName evidence="2">Ig-like domain-containing protein</fullName>
    </recommendedName>
</protein>